<evidence type="ECO:0000256" key="1">
    <source>
        <dbReference type="SAM" id="Phobius"/>
    </source>
</evidence>
<organism evidence="2 3">
    <name type="scientific">Maribacter luteus</name>
    <dbReference type="NCBI Taxonomy" id="2594478"/>
    <lineage>
        <taxon>Bacteria</taxon>
        <taxon>Pseudomonadati</taxon>
        <taxon>Bacteroidota</taxon>
        <taxon>Flavobacteriia</taxon>
        <taxon>Flavobacteriales</taxon>
        <taxon>Flavobacteriaceae</taxon>
        <taxon>Maribacter</taxon>
    </lineage>
</organism>
<protein>
    <recommendedName>
        <fullName evidence="4">Zinc-dependent peptidase</fullName>
    </recommendedName>
</protein>
<evidence type="ECO:0000313" key="3">
    <source>
        <dbReference type="Proteomes" id="UP000443153"/>
    </source>
</evidence>
<dbReference type="GO" id="GO:0008237">
    <property type="term" value="F:metallopeptidase activity"/>
    <property type="evidence" value="ECO:0007669"/>
    <property type="project" value="InterPro"/>
</dbReference>
<dbReference type="Gene3D" id="1.10.472.150">
    <property type="entry name" value="Glucose-regulated metallo-peptidase M90, N-terminal domain"/>
    <property type="match status" value="1"/>
</dbReference>
<dbReference type="EMBL" id="WKJH01000002">
    <property type="protein sequence ID" value="MRX63207.1"/>
    <property type="molecule type" value="Genomic_DNA"/>
</dbReference>
<feature type="transmembrane region" description="Helical" evidence="1">
    <location>
        <begin position="14"/>
        <end position="35"/>
    </location>
</feature>
<keyword evidence="1" id="KW-0472">Membrane</keyword>
<dbReference type="PANTHER" id="PTHR30164">
    <property type="entry name" value="MTFA PEPTIDASE"/>
    <property type="match status" value="1"/>
</dbReference>
<dbReference type="GO" id="GO:0004177">
    <property type="term" value="F:aminopeptidase activity"/>
    <property type="evidence" value="ECO:0007669"/>
    <property type="project" value="TreeGrafter"/>
</dbReference>
<name>A0A6I2MK46_9FLAO</name>
<accession>A0A6I2MK46</accession>
<dbReference type="GO" id="GO:0005829">
    <property type="term" value="C:cytosol"/>
    <property type="evidence" value="ECO:0007669"/>
    <property type="project" value="TreeGrafter"/>
</dbReference>
<dbReference type="InterPro" id="IPR010384">
    <property type="entry name" value="MtfA_fam"/>
</dbReference>
<evidence type="ECO:0008006" key="4">
    <source>
        <dbReference type="Google" id="ProtNLM"/>
    </source>
</evidence>
<dbReference type="Proteomes" id="UP000443153">
    <property type="component" value="Unassembled WGS sequence"/>
</dbReference>
<dbReference type="PANTHER" id="PTHR30164:SF2">
    <property type="entry name" value="PROTEIN MTFA"/>
    <property type="match status" value="1"/>
</dbReference>
<gene>
    <name evidence="2" type="ORF">GJ691_03395</name>
</gene>
<dbReference type="RefSeq" id="WP_154363793.1">
    <property type="nucleotide sequence ID" value="NZ_WKJH01000002.1"/>
</dbReference>
<evidence type="ECO:0000313" key="2">
    <source>
        <dbReference type="EMBL" id="MRX63207.1"/>
    </source>
</evidence>
<sequence length="274" mass="32457">MVGGINVLISAEDIVPLLFLALPFGYFLYIVFYTLDLFFLNPFKRIPPLTEKEERLIASQLPFFNQLSISKKEKFKKRVVRFRKRKKIDFHEDVEEREKITLLLSATAAMLTLGMADFLILSIKRVIVYPTQYYSRITKKDHYGEYNPGLKTIVFSADHLLEGFRIPNDNRNLAVHEFAHAISFNVANKFYTRSYVFLLGLKKIKWLFKNPEFNRKMEESGYFRAYGKTNVHEFFAVAVENFVETPEVFENQFPKLYRIIKRMLNFGFYRMPEF</sequence>
<dbReference type="CDD" id="cd20170">
    <property type="entry name" value="Peptidase_M90-like"/>
    <property type="match status" value="1"/>
</dbReference>
<reference evidence="2 3" key="1">
    <citation type="submission" date="2019-11" db="EMBL/GenBank/DDBJ databases">
        <title>Maribacter lutea sp. nov., a marine bacterium isolated from intertidal sand.</title>
        <authorList>
            <person name="Liu A."/>
        </authorList>
    </citation>
    <scope>NUCLEOTIDE SEQUENCE [LARGE SCALE GENOMIC DNA]</scope>
    <source>
        <strain evidence="2 3">RZ05</strain>
    </source>
</reference>
<comment type="caution">
    <text evidence="2">The sequence shown here is derived from an EMBL/GenBank/DDBJ whole genome shotgun (WGS) entry which is preliminary data.</text>
</comment>
<dbReference type="Gene3D" id="3.40.390.10">
    <property type="entry name" value="Collagenase (Catalytic Domain)"/>
    <property type="match status" value="1"/>
</dbReference>
<dbReference type="InterPro" id="IPR042252">
    <property type="entry name" value="MtfA_N"/>
</dbReference>
<dbReference type="AlphaFoldDB" id="A0A6I2MK46"/>
<keyword evidence="1" id="KW-0812">Transmembrane</keyword>
<dbReference type="OrthoDB" id="9786424at2"/>
<dbReference type="Pfam" id="PF06167">
    <property type="entry name" value="Peptidase_M90"/>
    <property type="match status" value="1"/>
</dbReference>
<keyword evidence="1" id="KW-1133">Transmembrane helix</keyword>
<keyword evidence="3" id="KW-1185">Reference proteome</keyword>
<dbReference type="SUPFAM" id="SSF55486">
    <property type="entry name" value="Metalloproteases ('zincins'), catalytic domain"/>
    <property type="match status" value="1"/>
</dbReference>
<proteinExistence type="predicted"/>
<dbReference type="InterPro" id="IPR024079">
    <property type="entry name" value="MetalloPept_cat_dom_sf"/>
</dbReference>
<feature type="transmembrane region" description="Helical" evidence="1">
    <location>
        <begin position="100"/>
        <end position="123"/>
    </location>
</feature>